<gene>
    <name evidence="1" type="ORF">LEP1GSC008_0321</name>
</gene>
<evidence type="ECO:0000313" key="2">
    <source>
        <dbReference type="Proteomes" id="UP000011980"/>
    </source>
</evidence>
<dbReference type="EMBL" id="ANCE01000216">
    <property type="protein sequence ID" value="EMK20281.1"/>
    <property type="molecule type" value="Genomic_DNA"/>
</dbReference>
<name>M6FBT2_9LEPT</name>
<evidence type="ECO:0000313" key="1">
    <source>
        <dbReference type="EMBL" id="EMK20281.1"/>
    </source>
</evidence>
<protein>
    <submittedName>
        <fullName evidence="1">Uncharacterized protein</fullName>
    </submittedName>
</protein>
<reference evidence="1 2" key="1">
    <citation type="submission" date="2013-01" db="EMBL/GenBank/DDBJ databases">
        <authorList>
            <person name="Harkins D.M."/>
            <person name="Durkin A.S."/>
            <person name="Brinkac L.M."/>
            <person name="Haft D.H."/>
            <person name="Selengut J.D."/>
            <person name="Sanka R."/>
            <person name="DePew J."/>
            <person name="Purushe J."/>
            <person name="Galloway R.L."/>
            <person name="Vinetz J.M."/>
            <person name="Sutton G.G."/>
            <person name="Nierman W.C."/>
            <person name="Fouts D.E."/>
        </authorList>
    </citation>
    <scope>NUCLEOTIDE SEQUENCE [LARGE SCALE GENOMIC DNA]</scope>
    <source>
        <strain evidence="1 2">Nikolaevo</strain>
    </source>
</reference>
<proteinExistence type="predicted"/>
<sequence>MFHKGESRDVFDLYWSVILNNQCMCFWVNQLCIESRF</sequence>
<dbReference type="PATRIC" id="fig|1240687.3.peg.4530"/>
<comment type="caution">
    <text evidence="1">The sequence shown here is derived from an EMBL/GenBank/DDBJ whole genome shotgun (WGS) entry which is preliminary data.</text>
</comment>
<dbReference type="AlphaFoldDB" id="M6FBT2"/>
<accession>M6FBT2</accession>
<organism evidence="1 2">
    <name type="scientific">Leptospira kirschneri serovar Bulgarica str. Nikolaevo</name>
    <dbReference type="NCBI Taxonomy" id="1240687"/>
    <lineage>
        <taxon>Bacteria</taxon>
        <taxon>Pseudomonadati</taxon>
        <taxon>Spirochaetota</taxon>
        <taxon>Spirochaetia</taxon>
        <taxon>Leptospirales</taxon>
        <taxon>Leptospiraceae</taxon>
        <taxon>Leptospira</taxon>
    </lineage>
</organism>
<dbReference type="Proteomes" id="UP000011980">
    <property type="component" value="Unassembled WGS sequence"/>
</dbReference>